<gene>
    <name evidence="1" type="ORF">POM88_002559</name>
</gene>
<reference evidence="1" key="1">
    <citation type="submission" date="2023-02" db="EMBL/GenBank/DDBJ databases">
        <title>Genome of toxic invasive species Heracleum sosnowskyi carries increased number of genes despite the absence of recent whole-genome duplications.</title>
        <authorList>
            <person name="Schelkunov M."/>
            <person name="Shtratnikova V."/>
            <person name="Makarenko M."/>
            <person name="Klepikova A."/>
            <person name="Omelchenko D."/>
            <person name="Novikova G."/>
            <person name="Obukhova E."/>
            <person name="Bogdanov V."/>
            <person name="Penin A."/>
            <person name="Logacheva M."/>
        </authorList>
    </citation>
    <scope>NUCLEOTIDE SEQUENCE</scope>
    <source>
        <strain evidence="1">Hsosn_3</strain>
        <tissue evidence="1">Leaf</tissue>
    </source>
</reference>
<accession>A0AAD8JEX9</accession>
<comment type="caution">
    <text evidence="1">The sequence shown here is derived from an EMBL/GenBank/DDBJ whole genome shotgun (WGS) entry which is preliminary data.</text>
</comment>
<sequence>MNVQEEHVVDDSVVDSDKNTVDYQEVPRCLTSQKLMLDEALASNVNDRASSSRGNSDFGLWCVDEFIRTSMTELNTDIITDYRDLFTDLQRWGFNVNWLLSYLKYIEHLQISQSELHSIDSRPDDAKNKLQDLQSHCLGKITEIVKASG</sequence>
<dbReference type="Proteomes" id="UP001237642">
    <property type="component" value="Unassembled WGS sequence"/>
</dbReference>
<dbReference type="AlphaFoldDB" id="A0AAD8JEX9"/>
<evidence type="ECO:0000313" key="2">
    <source>
        <dbReference type="Proteomes" id="UP001237642"/>
    </source>
</evidence>
<proteinExistence type="predicted"/>
<keyword evidence="2" id="KW-1185">Reference proteome</keyword>
<dbReference type="EMBL" id="JAUIZM010000001">
    <property type="protein sequence ID" value="KAK1402954.1"/>
    <property type="molecule type" value="Genomic_DNA"/>
</dbReference>
<name>A0AAD8JEX9_9APIA</name>
<protein>
    <submittedName>
        <fullName evidence="1">Uncharacterized protein</fullName>
    </submittedName>
</protein>
<evidence type="ECO:0000313" key="1">
    <source>
        <dbReference type="EMBL" id="KAK1402954.1"/>
    </source>
</evidence>
<organism evidence="1 2">
    <name type="scientific">Heracleum sosnowskyi</name>
    <dbReference type="NCBI Taxonomy" id="360622"/>
    <lineage>
        <taxon>Eukaryota</taxon>
        <taxon>Viridiplantae</taxon>
        <taxon>Streptophyta</taxon>
        <taxon>Embryophyta</taxon>
        <taxon>Tracheophyta</taxon>
        <taxon>Spermatophyta</taxon>
        <taxon>Magnoliopsida</taxon>
        <taxon>eudicotyledons</taxon>
        <taxon>Gunneridae</taxon>
        <taxon>Pentapetalae</taxon>
        <taxon>asterids</taxon>
        <taxon>campanulids</taxon>
        <taxon>Apiales</taxon>
        <taxon>Apiaceae</taxon>
        <taxon>Apioideae</taxon>
        <taxon>apioid superclade</taxon>
        <taxon>Tordylieae</taxon>
        <taxon>Tordyliinae</taxon>
        <taxon>Heracleum</taxon>
    </lineage>
</organism>
<reference evidence="1" key="2">
    <citation type="submission" date="2023-05" db="EMBL/GenBank/DDBJ databases">
        <authorList>
            <person name="Schelkunov M.I."/>
        </authorList>
    </citation>
    <scope>NUCLEOTIDE SEQUENCE</scope>
    <source>
        <strain evidence="1">Hsosn_3</strain>
        <tissue evidence="1">Leaf</tissue>
    </source>
</reference>